<keyword evidence="1 4" id="KW-0378">Hydrolase</keyword>
<accession>A0AAJ3CES9</accession>
<keyword evidence="4" id="KW-0645">Protease</keyword>
<keyword evidence="2" id="KW-0732">Signal</keyword>
<dbReference type="SUPFAM" id="SSF50630">
    <property type="entry name" value="Acid proteases"/>
    <property type="match status" value="1"/>
</dbReference>
<dbReference type="Proteomes" id="UP001297361">
    <property type="component" value="Unassembled WGS sequence"/>
</dbReference>
<organism evidence="4 5">
    <name type="scientific">Xanthomonas campestris pv. papavericola</name>
    <dbReference type="NCBI Taxonomy" id="487881"/>
    <lineage>
        <taxon>Bacteria</taxon>
        <taxon>Pseudomonadati</taxon>
        <taxon>Pseudomonadota</taxon>
        <taxon>Gammaproteobacteria</taxon>
        <taxon>Lysobacterales</taxon>
        <taxon>Lysobacteraceae</taxon>
        <taxon>Xanthomonas</taxon>
    </lineage>
</organism>
<evidence type="ECO:0000313" key="4">
    <source>
        <dbReference type="EMBL" id="MEC3889278.1"/>
    </source>
</evidence>
<reference evidence="4" key="1">
    <citation type="submission" date="2021-10" db="EMBL/GenBank/DDBJ databases">
        <authorList>
            <person name="Hussein R."/>
            <person name="Harrison J."/>
            <person name="Studholme D.J."/>
            <person name="Vicente J."/>
            <person name="Grant M."/>
        </authorList>
    </citation>
    <scope>NUCLEOTIDE SEQUENCE</scope>
    <source>
        <strain evidence="4">NCPPB 2970</strain>
    </source>
</reference>
<evidence type="ECO:0000256" key="1">
    <source>
        <dbReference type="ARBA" id="ARBA00022801"/>
    </source>
</evidence>
<dbReference type="InterPro" id="IPR034122">
    <property type="entry name" value="Retropepsin-like_bacterial"/>
</dbReference>
<reference evidence="4" key="2">
    <citation type="submission" date="2024-01" db="EMBL/GenBank/DDBJ databases">
        <title>Long-read genome sequencing of X. campestris pv. papavericola.</title>
        <authorList>
            <person name="Hussain R.M.F."/>
            <person name="Greer S."/>
            <person name="Harrison J."/>
            <person name="Grant M."/>
            <person name="Vicente J."/>
            <person name="Studholme D.J."/>
        </authorList>
    </citation>
    <scope>NUCLEOTIDE SEQUENCE</scope>
    <source>
        <strain evidence="4">NCPPB 2970</strain>
    </source>
</reference>
<dbReference type="Pfam" id="PF13650">
    <property type="entry name" value="Asp_protease_2"/>
    <property type="match status" value="1"/>
</dbReference>
<dbReference type="PROSITE" id="PS50175">
    <property type="entry name" value="ASP_PROT_RETROV"/>
    <property type="match status" value="1"/>
</dbReference>
<dbReference type="Gene3D" id="2.40.70.10">
    <property type="entry name" value="Acid Proteases"/>
    <property type="match status" value="1"/>
</dbReference>
<dbReference type="GO" id="GO:0004190">
    <property type="term" value="F:aspartic-type endopeptidase activity"/>
    <property type="evidence" value="ECO:0007669"/>
    <property type="project" value="InterPro"/>
</dbReference>
<dbReference type="AlphaFoldDB" id="A0AAJ3CES9"/>
<name>A0AAJ3CES9_XANCA</name>
<sequence length="427" mass="46093">MLKRFLISSCLALICLQSQADNILPQDGPGVTLMVLRGEISPLEKLSNSDGLAKLPAKAGLFRVESNFDASNKAIKECLKNEKVLGQKGAGALYLCKSLQAGNSLALGDIAGWARTMLDVRKIYTENIKPSLKAGDDADAITWPHFEAFLARKKSGTLKSIIATPVILPLVSTGGVPVVKATIHGGLDGKHRNVASDFIVDTGSTRSILNERFARSLGLKITNNFHRDTIGASKEILFNLADPVDLKFGDLTLENVSFSTSDSVPVNIIGMDLLRQLGAVEISKDGFKILGSDLSHSCKDNFRVTSLLWGSPMAPRIPAIIRGREELVLLDTGSSTSLEASGIDLTGFPQKDLRTKKVVDLLGERTISYAESTVTMVLNSRTFDINASITDQKGMVFPVSWRMGYDFISKSKLHLDAMNGRACLIGG</sequence>
<feature type="signal peptide" evidence="2">
    <location>
        <begin position="1"/>
        <end position="20"/>
    </location>
</feature>
<evidence type="ECO:0000313" key="5">
    <source>
        <dbReference type="Proteomes" id="UP001297361"/>
    </source>
</evidence>
<feature type="domain" description="Peptidase A2" evidence="3">
    <location>
        <begin position="196"/>
        <end position="273"/>
    </location>
</feature>
<dbReference type="InterPro" id="IPR021109">
    <property type="entry name" value="Peptidase_aspartic_dom_sf"/>
</dbReference>
<dbReference type="RefSeq" id="WP_228424984.1">
    <property type="nucleotide sequence ID" value="NZ_JAJFNJ020000003.1"/>
</dbReference>
<comment type="caution">
    <text evidence="4">The sequence shown here is derived from an EMBL/GenBank/DDBJ whole genome shotgun (WGS) entry which is preliminary data.</text>
</comment>
<proteinExistence type="predicted"/>
<evidence type="ECO:0000259" key="3">
    <source>
        <dbReference type="PROSITE" id="PS50175"/>
    </source>
</evidence>
<dbReference type="EMBL" id="JAJFNJ020000003">
    <property type="protein sequence ID" value="MEC3889278.1"/>
    <property type="molecule type" value="Genomic_DNA"/>
</dbReference>
<evidence type="ECO:0000256" key="2">
    <source>
        <dbReference type="SAM" id="SignalP"/>
    </source>
</evidence>
<feature type="chain" id="PRO_5042532795" evidence="2">
    <location>
        <begin position="21"/>
        <end position="427"/>
    </location>
</feature>
<protein>
    <submittedName>
        <fullName evidence="4">Retropepsin-like aspartic protease</fullName>
        <ecNumber evidence="4">3.4.23.-</ecNumber>
    </submittedName>
</protein>
<dbReference type="InterPro" id="IPR001995">
    <property type="entry name" value="Peptidase_A2_cat"/>
</dbReference>
<dbReference type="CDD" id="cd05483">
    <property type="entry name" value="retropepsin_like_bacteria"/>
    <property type="match status" value="1"/>
</dbReference>
<gene>
    <name evidence="4" type="ORF">LLE72_016370</name>
</gene>
<dbReference type="EC" id="3.4.23.-" evidence="4"/>
<dbReference type="GO" id="GO:0006508">
    <property type="term" value="P:proteolysis"/>
    <property type="evidence" value="ECO:0007669"/>
    <property type="project" value="UniProtKB-KW"/>
</dbReference>